<comment type="function">
    <text evidence="5">Hydrolyzes cAMP to 5'-AMP. Plays an important regulatory role in modulating the intracellular concentration of cAMP, thereby influencing cAMP-dependent processes.</text>
</comment>
<keyword evidence="5" id="KW-0547">Nucleotide-binding</keyword>
<comment type="catalytic activity">
    <reaction evidence="5">
        <text>3',5'-cyclic AMP + H2O = AMP + H(+)</text>
        <dbReference type="Rhea" id="RHEA:25277"/>
        <dbReference type="ChEBI" id="CHEBI:15377"/>
        <dbReference type="ChEBI" id="CHEBI:15378"/>
        <dbReference type="ChEBI" id="CHEBI:58165"/>
        <dbReference type="ChEBI" id="CHEBI:456215"/>
        <dbReference type="EC" id="3.1.4.53"/>
    </reaction>
</comment>
<comment type="similarity">
    <text evidence="4 5">Belongs to the cyclic nucleotide phosphodiesterase class-III family.</text>
</comment>
<reference evidence="7" key="2">
    <citation type="submission" date="2019-01" db="EMBL/GenBank/DDBJ databases">
        <authorList>
            <consortium name="NCBI Pathogen Detection Project"/>
        </authorList>
    </citation>
    <scope>NUCLEOTIDE SEQUENCE</scope>
    <source>
        <strain evidence="7">404ty</strain>
    </source>
</reference>
<evidence type="ECO:0000256" key="4">
    <source>
        <dbReference type="ARBA" id="ARBA00025742"/>
    </source>
</evidence>
<dbReference type="SUPFAM" id="SSF56300">
    <property type="entry name" value="Metallo-dependent phosphatases"/>
    <property type="match status" value="1"/>
</dbReference>
<dbReference type="GO" id="GO:0046872">
    <property type="term" value="F:metal ion binding"/>
    <property type="evidence" value="ECO:0007669"/>
    <property type="project" value="UniProtKB-UniRule"/>
</dbReference>
<dbReference type="HAMAP" id="MF_00905">
    <property type="entry name" value="cAMP_phosphodiest_CpdA"/>
    <property type="match status" value="1"/>
</dbReference>
<feature type="binding site" evidence="5">
    <location>
        <position position="164"/>
    </location>
    <ligand>
        <name>Fe cation</name>
        <dbReference type="ChEBI" id="CHEBI:24875"/>
        <label>2</label>
    </ligand>
</feature>
<feature type="binding site" evidence="5">
    <location>
        <position position="214"/>
    </location>
    <ligand>
        <name>Fe cation</name>
        <dbReference type="ChEBI" id="CHEBI:24875"/>
        <label>1</label>
    </ligand>
</feature>
<feature type="binding site" evidence="5">
    <location>
        <begin position="94"/>
        <end position="95"/>
    </location>
    <ligand>
        <name>AMP</name>
        <dbReference type="ChEBI" id="CHEBI:456215"/>
    </ligand>
</feature>
<feature type="binding site" evidence="5">
    <location>
        <position position="94"/>
    </location>
    <ligand>
        <name>Fe cation</name>
        <dbReference type="ChEBI" id="CHEBI:24875"/>
        <label>2</label>
    </ligand>
</feature>
<dbReference type="EMBL" id="DAAPUH010000004">
    <property type="protein sequence ID" value="HAD7793744.1"/>
    <property type="molecule type" value="Genomic_DNA"/>
</dbReference>
<dbReference type="EC" id="3.1.4.53" evidence="5"/>
<feature type="domain" description="Calcineurin-like phosphoesterase" evidence="6">
    <location>
        <begin position="16"/>
        <end position="215"/>
    </location>
</feature>
<comment type="cofactor">
    <cofactor evidence="5">
        <name>Fe(2+)</name>
        <dbReference type="ChEBI" id="CHEBI:29033"/>
    </cofactor>
    <text evidence="5">Binds 2 Fe(2+) ions per subunit.</text>
</comment>
<feature type="binding site" evidence="5">
    <location>
        <position position="64"/>
    </location>
    <ligand>
        <name>Fe cation</name>
        <dbReference type="ChEBI" id="CHEBI:24875"/>
        <label>1</label>
    </ligand>
</feature>
<feature type="binding site" evidence="5">
    <location>
        <position position="212"/>
    </location>
    <ligand>
        <name>Fe cation</name>
        <dbReference type="ChEBI" id="CHEBI:24875"/>
        <label>2</label>
    </ligand>
</feature>
<dbReference type="InterPro" id="IPR004843">
    <property type="entry name" value="Calcineurin-like_PHP"/>
</dbReference>
<dbReference type="PANTHER" id="PTHR42988:SF2">
    <property type="entry name" value="CYCLIC NUCLEOTIDE PHOSPHODIESTERASE CBUA0032-RELATED"/>
    <property type="match status" value="1"/>
</dbReference>
<organism evidence="7">
    <name type="scientific">Salmonella enterica subsp. enterica serovar Typhi str. 404ty</name>
    <dbReference type="NCBI Taxonomy" id="497977"/>
    <lineage>
        <taxon>Bacteria</taxon>
        <taxon>Pseudomonadati</taxon>
        <taxon>Pseudomonadota</taxon>
        <taxon>Gammaproteobacteria</taxon>
        <taxon>Enterobacterales</taxon>
        <taxon>Enterobacteriaceae</taxon>
        <taxon>Salmonella</taxon>
    </lineage>
</organism>
<dbReference type="InterPro" id="IPR046379">
    <property type="entry name" value="cAMP_phosphodiest_CpdA"/>
</dbReference>
<keyword evidence="3 5" id="KW-0408">Iron</keyword>
<keyword evidence="1 5" id="KW-0479">Metal-binding</keyword>
<dbReference type="PANTHER" id="PTHR42988">
    <property type="entry name" value="PHOSPHOHYDROLASE"/>
    <property type="match status" value="1"/>
</dbReference>
<dbReference type="GO" id="GO:0000166">
    <property type="term" value="F:nucleotide binding"/>
    <property type="evidence" value="ECO:0007669"/>
    <property type="project" value="UniProtKB-UniRule"/>
</dbReference>
<keyword evidence="5" id="KW-0114">cAMP</keyword>
<dbReference type="Pfam" id="PF00149">
    <property type="entry name" value="Metallophos"/>
    <property type="match status" value="1"/>
</dbReference>
<proteinExistence type="inferred from homology"/>
<evidence type="ECO:0000256" key="2">
    <source>
        <dbReference type="ARBA" id="ARBA00022801"/>
    </source>
</evidence>
<evidence type="ECO:0000256" key="1">
    <source>
        <dbReference type="ARBA" id="ARBA00022723"/>
    </source>
</evidence>
<dbReference type="AlphaFoldDB" id="A0A720IMT9"/>
<name>A0A720IMT9_SALTI</name>
<dbReference type="CDD" id="cd07402">
    <property type="entry name" value="MPP_GpdQ"/>
    <property type="match status" value="1"/>
</dbReference>
<gene>
    <name evidence="5" type="primary">cpdA</name>
    <name evidence="7" type="ORF">G1Z22_06035</name>
</gene>
<sequence length="284" mass="32082">MESLLTLPLAGEARVRILQITDTHLFAEKHETLLGVNTWESYQAVLEAIRAQQYEYDLIVATGDLAQDQSAAAYQHFAEGIASFRAPCVWLPGNHDFQPAMYSALQEAGISPAKRVLIGEQWQILLLDSQVFGVPHGELSEFQLEWLERKLADAPERQTLLLLHHHPLPAGCSWLDQHSLRNAGELDSVLANFPRVKYLANFPRVKYLLCGHIHQELDLDWNGRRLLASPSTCVQFKPHCANFTLDTIAPGWRTLELQANGVLETEVHRLQDTRFRPDTASEGY</sequence>
<feature type="binding site" evidence="5">
    <location>
        <position position="22"/>
    </location>
    <ligand>
        <name>Fe cation</name>
        <dbReference type="ChEBI" id="CHEBI:24875"/>
        <label>1</label>
    </ligand>
</feature>
<evidence type="ECO:0000256" key="3">
    <source>
        <dbReference type="ARBA" id="ARBA00023004"/>
    </source>
</evidence>
<feature type="binding site" evidence="5">
    <location>
        <position position="64"/>
    </location>
    <ligand>
        <name>AMP</name>
        <dbReference type="ChEBI" id="CHEBI:456215"/>
    </ligand>
</feature>
<dbReference type="InterPro" id="IPR026575">
    <property type="entry name" value="GpdQ/CpdA-like"/>
</dbReference>
<evidence type="ECO:0000259" key="6">
    <source>
        <dbReference type="Pfam" id="PF00149"/>
    </source>
</evidence>
<accession>A0A720IMT9</accession>
<reference evidence="7" key="1">
    <citation type="journal article" date="2018" name="Genome Biol.">
        <title>SKESA: strategic k-mer extension for scrupulous assemblies.</title>
        <authorList>
            <person name="Souvorov A."/>
            <person name="Agarwala R."/>
            <person name="Lipman D.J."/>
        </authorList>
    </citation>
    <scope>NUCLEOTIDE SEQUENCE</scope>
    <source>
        <strain evidence="7">404ty</strain>
    </source>
</reference>
<evidence type="ECO:0000256" key="5">
    <source>
        <dbReference type="HAMAP-Rule" id="MF_00905"/>
    </source>
</evidence>
<dbReference type="InterPro" id="IPR029052">
    <property type="entry name" value="Metallo-depent_PP-like"/>
</dbReference>
<evidence type="ECO:0000313" key="7">
    <source>
        <dbReference type="EMBL" id="HAD7793744.1"/>
    </source>
</evidence>
<comment type="caution">
    <text evidence="7">The sequence shown here is derived from an EMBL/GenBank/DDBJ whole genome shotgun (WGS) entry which is preliminary data.</text>
</comment>
<keyword evidence="2 5" id="KW-0378">Hydrolase</keyword>
<feature type="binding site" evidence="5">
    <location>
        <position position="214"/>
    </location>
    <ligand>
        <name>AMP</name>
        <dbReference type="ChEBI" id="CHEBI:456215"/>
    </ligand>
</feature>
<dbReference type="InterPro" id="IPR050884">
    <property type="entry name" value="CNP_phosphodiesterase-III"/>
</dbReference>
<feature type="binding site" evidence="5">
    <location>
        <position position="24"/>
    </location>
    <ligand>
        <name>AMP</name>
        <dbReference type="ChEBI" id="CHEBI:456215"/>
    </ligand>
</feature>
<dbReference type="Gene3D" id="3.60.21.10">
    <property type="match status" value="1"/>
</dbReference>
<dbReference type="GO" id="GO:0004115">
    <property type="term" value="F:3',5'-cyclic-AMP phosphodiesterase activity"/>
    <property type="evidence" value="ECO:0007669"/>
    <property type="project" value="UniProtKB-UniRule"/>
</dbReference>
<feature type="binding site" evidence="5">
    <location>
        <position position="24"/>
    </location>
    <ligand>
        <name>Fe cation</name>
        <dbReference type="ChEBI" id="CHEBI:24875"/>
        <label>1</label>
    </ligand>
</feature>
<protein>
    <recommendedName>
        <fullName evidence="5">3',5'-cyclic adenosine monophosphate phosphodiesterase CpdA</fullName>
        <shortName evidence="5">3',5'-cyclic AMP phosphodiesterase</shortName>
        <shortName evidence="5">cAMP phosphodiesterase</shortName>
        <ecNumber evidence="5">3.1.4.53</ecNumber>
    </recommendedName>
</protein>
<feature type="binding site" evidence="5">
    <location>
        <position position="64"/>
    </location>
    <ligand>
        <name>Fe cation</name>
        <dbReference type="ChEBI" id="CHEBI:24875"/>
        <label>2</label>
    </ligand>
</feature>
<dbReference type="NCBIfam" id="NF008359">
    <property type="entry name" value="PRK11148.1"/>
    <property type="match status" value="1"/>
</dbReference>